<dbReference type="Gene3D" id="3.10.580.10">
    <property type="entry name" value="CBS-domain"/>
    <property type="match status" value="1"/>
</dbReference>
<dbReference type="GO" id="GO:0071111">
    <property type="term" value="F:cyclic-guanylate-specific phosphodiesterase activity"/>
    <property type="evidence" value="ECO:0007669"/>
    <property type="project" value="InterPro"/>
</dbReference>
<dbReference type="CDD" id="cd01949">
    <property type="entry name" value="GGDEF"/>
    <property type="match status" value="1"/>
</dbReference>
<dbReference type="Gene3D" id="3.20.20.450">
    <property type="entry name" value="EAL domain"/>
    <property type="match status" value="1"/>
</dbReference>
<dbReference type="Gene3D" id="3.30.70.270">
    <property type="match status" value="1"/>
</dbReference>
<dbReference type="PATRIC" id="fig|1232683.4.peg.628"/>
<dbReference type="PROSITE" id="PS51371">
    <property type="entry name" value="CBS"/>
    <property type="match status" value="1"/>
</dbReference>
<dbReference type="SMART" id="SM00267">
    <property type="entry name" value="GGDEF"/>
    <property type="match status" value="1"/>
</dbReference>
<dbReference type="InterPro" id="IPR035919">
    <property type="entry name" value="EAL_sf"/>
</dbReference>
<dbReference type="Pfam" id="PF00990">
    <property type="entry name" value="GGDEF"/>
    <property type="match status" value="1"/>
</dbReference>
<evidence type="ECO:0000313" key="5">
    <source>
        <dbReference type="EMBL" id="KEA64934.1"/>
    </source>
</evidence>
<organism evidence="5 6">
    <name type="scientific">Marinobacterium lacunae</name>
    <dbReference type="NCBI Taxonomy" id="1232683"/>
    <lineage>
        <taxon>Bacteria</taxon>
        <taxon>Pseudomonadati</taxon>
        <taxon>Pseudomonadota</taxon>
        <taxon>Gammaproteobacteria</taxon>
        <taxon>Oceanospirillales</taxon>
        <taxon>Oceanospirillaceae</taxon>
        <taxon>Marinobacterium</taxon>
    </lineage>
</organism>
<name>A0A081G2C9_9GAMM</name>
<keyword evidence="6" id="KW-1185">Reference proteome</keyword>
<dbReference type="PANTHER" id="PTHR33121:SF76">
    <property type="entry name" value="SIGNALING PROTEIN"/>
    <property type="match status" value="1"/>
</dbReference>
<dbReference type="Proteomes" id="UP000028252">
    <property type="component" value="Unassembled WGS sequence"/>
</dbReference>
<dbReference type="PANTHER" id="PTHR33121">
    <property type="entry name" value="CYCLIC DI-GMP PHOSPHODIESTERASE PDEF"/>
    <property type="match status" value="1"/>
</dbReference>
<dbReference type="eggNOG" id="COG2200">
    <property type="taxonomic scope" value="Bacteria"/>
</dbReference>
<evidence type="ECO:0000256" key="1">
    <source>
        <dbReference type="PROSITE-ProRule" id="PRU00703"/>
    </source>
</evidence>
<dbReference type="RefSeq" id="WP_051692394.1">
    <property type="nucleotide sequence ID" value="NZ_JMQN01000013.1"/>
</dbReference>
<accession>A0A081G2C9</accession>
<keyword evidence="1" id="KW-0129">CBS domain</keyword>
<dbReference type="NCBIfam" id="TIGR00254">
    <property type="entry name" value="GGDEF"/>
    <property type="match status" value="1"/>
</dbReference>
<dbReference type="CDD" id="cd01948">
    <property type="entry name" value="EAL"/>
    <property type="match status" value="1"/>
</dbReference>
<evidence type="ECO:0000313" key="6">
    <source>
        <dbReference type="Proteomes" id="UP000028252"/>
    </source>
</evidence>
<evidence type="ECO:0000259" key="4">
    <source>
        <dbReference type="PROSITE" id="PS51371"/>
    </source>
</evidence>
<dbReference type="PROSITE" id="PS50883">
    <property type="entry name" value="EAL"/>
    <property type="match status" value="1"/>
</dbReference>
<dbReference type="STRING" id="1232683.ADIMK_0636"/>
<dbReference type="InterPro" id="IPR000160">
    <property type="entry name" value="GGDEF_dom"/>
</dbReference>
<dbReference type="EMBL" id="JMQN01000013">
    <property type="protein sequence ID" value="KEA64934.1"/>
    <property type="molecule type" value="Genomic_DNA"/>
</dbReference>
<evidence type="ECO:0000259" key="3">
    <source>
        <dbReference type="PROSITE" id="PS50887"/>
    </source>
</evidence>
<dbReference type="AlphaFoldDB" id="A0A081G2C9"/>
<dbReference type="eggNOG" id="COG2199">
    <property type="taxonomic scope" value="Bacteria"/>
</dbReference>
<evidence type="ECO:0000259" key="2">
    <source>
        <dbReference type="PROSITE" id="PS50883"/>
    </source>
</evidence>
<dbReference type="InterPro" id="IPR001633">
    <property type="entry name" value="EAL_dom"/>
</dbReference>
<dbReference type="InterPro" id="IPR029787">
    <property type="entry name" value="Nucleotide_cyclase"/>
</dbReference>
<proteinExistence type="predicted"/>
<feature type="domain" description="GGDEF" evidence="3">
    <location>
        <begin position="443"/>
        <end position="594"/>
    </location>
</feature>
<feature type="domain" description="CBS" evidence="4">
    <location>
        <begin position="286"/>
        <end position="344"/>
    </location>
</feature>
<dbReference type="SUPFAM" id="SSF54631">
    <property type="entry name" value="CBS-domain pair"/>
    <property type="match status" value="1"/>
</dbReference>
<dbReference type="InterPro" id="IPR046342">
    <property type="entry name" value="CBS_dom_sf"/>
</dbReference>
<dbReference type="SUPFAM" id="SSF55073">
    <property type="entry name" value="Nucleotide cyclase"/>
    <property type="match status" value="1"/>
</dbReference>
<dbReference type="SMART" id="SM00116">
    <property type="entry name" value="CBS"/>
    <property type="match status" value="2"/>
</dbReference>
<sequence>MCAEIQFGQEIESEQEELSLLTEIIQKECLYPVFQPIVDLSTGECLGHEALIRGPAGTPLHPPYRLFNAAIRHHLLHRLELLCRRRSIESFASQSLGGKLFLNVSASLLSTPDYQHGFTIELLQALGIPQEDIVIELSEQHPFDNHGLTRSAVDHYRQMGFRIAIDDLGSGYSGLKLWADLQPDYVKIDMHFVRMIDRDSVKREFVRSICNIGRTLHCNIIAEGIETLEELHTLQEMGVRYGQGFLLGRPKEDPVMSIDPLTIRHGYLQSRGGERGAAESDTARALVRSIPAVAPEDRLLEVSEIFRALPNVGSVPVLVDGEPVGVIRRGDLLELFSAQYGRALYEQKPVSRLMRENALVVPCETPLERVSQMITEQDEAELIQQELIIVQDGCYLGMASVRDLLKRITELKIRNARYSNPLTLLPGNVPINREIDLLLGHATDFYVAYFDLNHFKPFNDCYGYSRGDQVIRLLGMLLSNNVSADIDFVGHVGGDDFVVLFRSRQWRAICEQVIDEFGQRVRELYRASDWESGGIWSSDRTGERCFFPLLSLAVGVVHPDPYKCSSYHEVAELAAEAKKHAKQQSGDMIYLSSQRHLSPLWRSGVQVGT</sequence>
<dbReference type="Pfam" id="PF00563">
    <property type="entry name" value="EAL"/>
    <property type="match status" value="1"/>
</dbReference>
<reference evidence="5 6" key="1">
    <citation type="submission" date="2014-04" db="EMBL/GenBank/DDBJ databases">
        <title>Marinobacterium kochiensis sp. nov., isolated from sediment sample collected from Kochi backwaters in Kerala, India.</title>
        <authorList>
            <person name="Singh A."/>
            <person name="Pinnaka A.K."/>
        </authorList>
    </citation>
    <scope>NUCLEOTIDE SEQUENCE [LARGE SCALE GENOMIC DNA]</scope>
    <source>
        <strain evidence="5 6">AK27</strain>
    </source>
</reference>
<dbReference type="InterPro" id="IPR043128">
    <property type="entry name" value="Rev_trsase/Diguanyl_cyclase"/>
</dbReference>
<comment type="caution">
    <text evidence="5">The sequence shown here is derived from an EMBL/GenBank/DDBJ whole genome shotgun (WGS) entry which is preliminary data.</text>
</comment>
<dbReference type="Pfam" id="PF00571">
    <property type="entry name" value="CBS"/>
    <property type="match status" value="2"/>
</dbReference>
<protein>
    <submittedName>
        <fullName evidence="5">Diguanylate cyclase</fullName>
    </submittedName>
</protein>
<gene>
    <name evidence="5" type="ORF">ADIMK_0636</name>
</gene>
<dbReference type="InterPro" id="IPR050706">
    <property type="entry name" value="Cyclic-di-GMP_PDE-like"/>
</dbReference>
<dbReference type="InterPro" id="IPR000644">
    <property type="entry name" value="CBS_dom"/>
</dbReference>
<dbReference type="SUPFAM" id="SSF141868">
    <property type="entry name" value="EAL domain-like"/>
    <property type="match status" value="1"/>
</dbReference>
<dbReference type="PROSITE" id="PS50887">
    <property type="entry name" value="GGDEF"/>
    <property type="match status" value="1"/>
</dbReference>
<dbReference type="OrthoDB" id="1673646at2"/>
<dbReference type="SMART" id="SM00052">
    <property type="entry name" value="EAL"/>
    <property type="match status" value="1"/>
</dbReference>
<feature type="domain" description="EAL" evidence="2">
    <location>
        <begin position="14"/>
        <end position="264"/>
    </location>
</feature>